<keyword evidence="1" id="KW-0812">Transmembrane</keyword>
<gene>
    <name evidence="2" type="ORF">I5L03_06480</name>
</gene>
<dbReference type="EMBL" id="JAEANY010000002">
    <property type="protein sequence ID" value="MBH5322229.1"/>
    <property type="molecule type" value="Genomic_DNA"/>
</dbReference>
<feature type="transmembrane region" description="Helical" evidence="1">
    <location>
        <begin position="5"/>
        <end position="22"/>
    </location>
</feature>
<accession>A0ABS0N4N5</accession>
<feature type="transmembrane region" description="Helical" evidence="1">
    <location>
        <begin position="61"/>
        <end position="80"/>
    </location>
</feature>
<feature type="transmembrane region" description="Helical" evidence="1">
    <location>
        <begin position="28"/>
        <end position="49"/>
    </location>
</feature>
<dbReference type="Proteomes" id="UP000602442">
    <property type="component" value="Unassembled WGS sequence"/>
</dbReference>
<proteinExistence type="predicted"/>
<comment type="caution">
    <text evidence="2">The sequence shown here is derived from an EMBL/GenBank/DDBJ whole genome shotgun (WGS) entry which is preliminary data.</text>
</comment>
<keyword evidence="3" id="KW-1185">Reference proteome</keyword>
<evidence type="ECO:0000313" key="2">
    <source>
        <dbReference type="EMBL" id="MBH5322229.1"/>
    </source>
</evidence>
<sequence length="91" mass="9897">MTNTLWYLGLFVLLPFLINFWAGNREDAIGTTIFAISLLGTAIIGILMFYTATQSASEQKLIGYVGAVLPMLACLIGFNFNSLANAVRNGF</sequence>
<protein>
    <submittedName>
        <fullName evidence="2">Uncharacterized protein</fullName>
    </submittedName>
</protein>
<evidence type="ECO:0000313" key="3">
    <source>
        <dbReference type="Proteomes" id="UP000602442"/>
    </source>
</evidence>
<keyword evidence="1" id="KW-0472">Membrane</keyword>
<evidence type="ECO:0000256" key="1">
    <source>
        <dbReference type="SAM" id="Phobius"/>
    </source>
</evidence>
<organism evidence="2 3">
    <name type="scientific">Aurantiacibacter sediminis</name>
    <dbReference type="NCBI Taxonomy" id="2793064"/>
    <lineage>
        <taxon>Bacteria</taxon>
        <taxon>Pseudomonadati</taxon>
        <taxon>Pseudomonadota</taxon>
        <taxon>Alphaproteobacteria</taxon>
        <taxon>Sphingomonadales</taxon>
        <taxon>Erythrobacteraceae</taxon>
        <taxon>Aurantiacibacter</taxon>
    </lineage>
</organism>
<reference evidence="2 3" key="1">
    <citation type="submission" date="2020-11" db="EMBL/GenBank/DDBJ databases">
        <title>Erythrobacter sediminis sp. nov., a marine bacterium from a tidal flat of Garorim Bay.</title>
        <authorList>
            <person name="Kim D."/>
            <person name="Yoo Y."/>
            <person name="Kim J.-J."/>
        </authorList>
    </citation>
    <scope>NUCLEOTIDE SEQUENCE [LARGE SCALE GENOMIC DNA]</scope>
    <source>
        <strain evidence="2 3">JGD-13</strain>
    </source>
</reference>
<name>A0ABS0N4N5_9SPHN</name>
<keyword evidence="1" id="KW-1133">Transmembrane helix</keyword>
<dbReference type="RefSeq" id="WP_197920938.1">
    <property type="nucleotide sequence ID" value="NZ_CAWPTA010000007.1"/>
</dbReference>